<protein>
    <submittedName>
        <fullName evidence="1">Methyltransferase associated with DUF414</fullName>
    </submittedName>
</protein>
<dbReference type="InterPro" id="IPR029063">
    <property type="entry name" value="SAM-dependent_MTases_sf"/>
</dbReference>
<proteinExistence type="predicted"/>
<dbReference type="GO" id="GO:0008168">
    <property type="term" value="F:methyltransferase activity"/>
    <property type="evidence" value="ECO:0007669"/>
    <property type="project" value="UniProtKB-KW"/>
</dbReference>
<dbReference type="Pfam" id="PF13489">
    <property type="entry name" value="Methyltransf_23"/>
    <property type="match status" value="1"/>
</dbReference>
<organism evidence="1">
    <name type="scientific">Rheinheimera sp. BAL341</name>
    <dbReference type="NCBI Taxonomy" id="1708203"/>
    <lineage>
        <taxon>Bacteria</taxon>
        <taxon>Pseudomonadati</taxon>
        <taxon>Pseudomonadota</taxon>
        <taxon>Gammaproteobacteria</taxon>
        <taxon>Chromatiales</taxon>
        <taxon>Chromatiaceae</taxon>
        <taxon>Rheinheimera</taxon>
    </lineage>
</organism>
<dbReference type="GO" id="GO:0032259">
    <property type="term" value="P:methylation"/>
    <property type="evidence" value="ECO:0007669"/>
    <property type="project" value="UniProtKB-KW"/>
</dbReference>
<keyword evidence="1" id="KW-0489">Methyltransferase</keyword>
<accession>A0A486XUL3</accession>
<gene>
    <name evidence="1" type="ORF">BAL341_3075</name>
</gene>
<dbReference type="AlphaFoldDB" id="A0A486XUL3"/>
<reference evidence="1" key="1">
    <citation type="submission" date="2019-04" db="EMBL/GenBank/DDBJ databases">
        <authorList>
            <person name="Brambilla D."/>
        </authorList>
    </citation>
    <scope>NUCLEOTIDE SEQUENCE</scope>
    <source>
        <strain evidence="1">BAL1</strain>
    </source>
</reference>
<dbReference type="EMBL" id="CAAJGR010000020">
    <property type="protein sequence ID" value="VHO06006.1"/>
    <property type="molecule type" value="Genomic_DNA"/>
</dbReference>
<dbReference type="Gene3D" id="3.40.50.150">
    <property type="entry name" value="Vaccinia Virus protein VP39"/>
    <property type="match status" value="2"/>
</dbReference>
<sequence>MSDTCCPLCLASNCHFYHQDNRRPYFQCPRCALVFASRNGLLSAQDELAQYQLHNNDMADLGYRHFLQRLAEPLLAELSAKGLSGLDFGCGPGPLLAKILTEAGQQMAVWDPFFANSPAALQESYDFICCSEAIEHFVNPAEEWALWQTLLKPGGILAIMTKRYTTIEAFANWHYKLDPTHVSFFAEATFCYLAQRDNYSIKFVAKDIVLLQRRKH</sequence>
<evidence type="ECO:0000313" key="1">
    <source>
        <dbReference type="EMBL" id="VHO06006.1"/>
    </source>
</evidence>
<name>A0A486XUL3_9GAMM</name>
<dbReference type="SUPFAM" id="SSF53335">
    <property type="entry name" value="S-adenosyl-L-methionine-dependent methyltransferases"/>
    <property type="match status" value="1"/>
</dbReference>
<keyword evidence="1" id="KW-0808">Transferase</keyword>